<protein>
    <submittedName>
        <fullName evidence="2">Uncharacterized protein</fullName>
    </submittedName>
</protein>
<feature type="region of interest" description="Disordered" evidence="1">
    <location>
        <begin position="78"/>
        <end position="99"/>
    </location>
</feature>
<reference evidence="2 3" key="2">
    <citation type="journal article" date="2019" name="G3 (Bethesda)">
        <title>Hybrid Assembly of the Genome of the Entomopathogenic Nematode Steinernema carpocapsae Identifies the X-Chromosome.</title>
        <authorList>
            <person name="Serra L."/>
            <person name="Macchietto M."/>
            <person name="Macias-Munoz A."/>
            <person name="McGill C.J."/>
            <person name="Rodriguez I.M."/>
            <person name="Rodriguez B."/>
            <person name="Murad R."/>
            <person name="Mortazavi A."/>
        </authorList>
    </citation>
    <scope>NUCLEOTIDE SEQUENCE [LARGE SCALE GENOMIC DNA]</scope>
    <source>
        <strain evidence="2 3">ALL</strain>
    </source>
</reference>
<evidence type="ECO:0000256" key="1">
    <source>
        <dbReference type="SAM" id="MobiDB-lite"/>
    </source>
</evidence>
<reference evidence="2 3" key="1">
    <citation type="journal article" date="2015" name="Genome Biol.">
        <title>Comparative genomics of Steinernema reveals deeply conserved gene regulatory networks.</title>
        <authorList>
            <person name="Dillman A.R."/>
            <person name="Macchietto M."/>
            <person name="Porter C.F."/>
            <person name="Rogers A."/>
            <person name="Williams B."/>
            <person name="Antoshechkin I."/>
            <person name="Lee M.M."/>
            <person name="Goodwin Z."/>
            <person name="Lu X."/>
            <person name="Lewis E.E."/>
            <person name="Goodrich-Blair H."/>
            <person name="Stock S.P."/>
            <person name="Adams B.J."/>
            <person name="Sternberg P.W."/>
            <person name="Mortazavi A."/>
        </authorList>
    </citation>
    <scope>NUCLEOTIDE SEQUENCE [LARGE SCALE GENOMIC DNA]</scope>
    <source>
        <strain evidence="2 3">ALL</strain>
    </source>
</reference>
<evidence type="ECO:0000313" key="2">
    <source>
        <dbReference type="EMBL" id="TKR82321.1"/>
    </source>
</evidence>
<dbReference type="AlphaFoldDB" id="A0A4U5NI32"/>
<name>A0A4U5NI32_STECR</name>
<keyword evidence="3" id="KW-1185">Reference proteome</keyword>
<organism evidence="2 3">
    <name type="scientific">Steinernema carpocapsae</name>
    <name type="common">Entomopathogenic nematode</name>
    <dbReference type="NCBI Taxonomy" id="34508"/>
    <lineage>
        <taxon>Eukaryota</taxon>
        <taxon>Metazoa</taxon>
        <taxon>Ecdysozoa</taxon>
        <taxon>Nematoda</taxon>
        <taxon>Chromadorea</taxon>
        <taxon>Rhabditida</taxon>
        <taxon>Tylenchina</taxon>
        <taxon>Panagrolaimomorpha</taxon>
        <taxon>Strongyloidoidea</taxon>
        <taxon>Steinernematidae</taxon>
        <taxon>Steinernema</taxon>
    </lineage>
</organism>
<dbReference type="Proteomes" id="UP000298663">
    <property type="component" value="Unassembled WGS sequence"/>
</dbReference>
<feature type="compositionally biased region" description="Acidic residues" evidence="1">
    <location>
        <begin position="87"/>
        <end position="99"/>
    </location>
</feature>
<gene>
    <name evidence="2" type="ORF">L596_016062</name>
</gene>
<proteinExistence type="predicted"/>
<accession>A0A4U5NI32</accession>
<evidence type="ECO:0000313" key="3">
    <source>
        <dbReference type="Proteomes" id="UP000298663"/>
    </source>
</evidence>
<comment type="caution">
    <text evidence="2">The sequence shown here is derived from an EMBL/GenBank/DDBJ whole genome shotgun (WGS) entry which is preliminary data.</text>
</comment>
<sequence>MVTFIVIWSENYRHSAPVRPHAHLHYCGRVLSRYHCLRFAVRGQEYEHIHNPVHSFQEAHKQRRNLHGNGRRLHYQMNHESPFWEHPEDDEGQDDAEDDEVELSLFRRRFGLVPDEDSENRDVTN</sequence>
<dbReference type="EMBL" id="AZBU02000004">
    <property type="protein sequence ID" value="TKR82321.1"/>
    <property type="molecule type" value="Genomic_DNA"/>
</dbReference>